<dbReference type="OrthoDB" id="209565at2157"/>
<dbReference type="Pfam" id="PF26407">
    <property type="entry name" value="DUF8105"/>
    <property type="match status" value="1"/>
</dbReference>
<protein>
    <submittedName>
        <fullName evidence="1">Uncharacterized protein</fullName>
    </submittedName>
</protein>
<dbReference type="RefSeq" id="WP_089789749.1">
    <property type="nucleotide sequence ID" value="NZ_FOKW01000014.1"/>
</dbReference>
<dbReference type="AlphaFoldDB" id="A0A1I1L4F7"/>
<evidence type="ECO:0000313" key="2">
    <source>
        <dbReference type="Proteomes" id="UP000199161"/>
    </source>
</evidence>
<accession>A0A1I1L4F7</accession>
<dbReference type="InterPro" id="IPR058418">
    <property type="entry name" value="DUF8105"/>
</dbReference>
<dbReference type="Proteomes" id="UP000199161">
    <property type="component" value="Unassembled WGS sequence"/>
</dbReference>
<evidence type="ECO:0000313" key="1">
    <source>
        <dbReference type="EMBL" id="SFC67909.1"/>
    </source>
</evidence>
<reference evidence="2" key="1">
    <citation type="submission" date="2016-10" db="EMBL/GenBank/DDBJ databases">
        <authorList>
            <person name="Varghese N."/>
            <person name="Submissions S."/>
        </authorList>
    </citation>
    <scope>NUCLEOTIDE SEQUENCE [LARGE SCALE GENOMIC DNA]</scope>
    <source>
        <strain evidence="2">DSM 13078</strain>
    </source>
</reference>
<gene>
    <name evidence="1" type="ORF">SAMN05444422_11463</name>
</gene>
<keyword evidence="2" id="KW-1185">Reference proteome</keyword>
<sequence>MDCPACGSPVTLKVGPEQPLSTSLSDAVLAAGPDERVEVTRDCWNCGWHEVHQLRVESIDTTEGNEAAAKRTALVDEITGELAAIDDVATLEEALAEIRRQRQLEPPPNDTEEVIPE</sequence>
<dbReference type="EMBL" id="FOKW01000014">
    <property type="protein sequence ID" value="SFC67909.1"/>
    <property type="molecule type" value="Genomic_DNA"/>
</dbReference>
<proteinExistence type="predicted"/>
<name>A0A1I1L4F7_NATHA</name>
<organism evidence="1 2">
    <name type="scientific">Natronobacterium haloterrestre</name>
    <name type="common">Halobiforma haloterrestris</name>
    <dbReference type="NCBI Taxonomy" id="148448"/>
    <lineage>
        <taxon>Archaea</taxon>
        <taxon>Methanobacteriati</taxon>
        <taxon>Methanobacteriota</taxon>
        <taxon>Stenosarchaea group</taxon>
        <taxon>Halobacteria</taxon>
        <taxon>Halobacteriales</taxon>
        <taxon>Natrialbaceae</taxon>
        <taxon>Natronobacterium</taxon>
    </lineage>
</organism>